<dbReference type="InterPro" id="IPR013656">
    <property type="entry name" value="PAS_4"/>
</dbReference>
<dbReference type="NCBIfam" id="TIGR00229">
    <property type="entry name" value="sensory_box"/>
    <property type="match status" value="1"/>
</dbReference>
<dbReference type="NCBIfam" id="TIGR00254">
    <property type="entry name" value="GGDEF"/>
    <property type="match status" value="1"/>
</dbReference>
<dbReference type="InterPro" id="IPR043128">
    <property type="entry name" value="Rev_trsase/Diguanyl_cyclase"/>
</dbReference>
<dbReference type="InterPro" id="IPR001633">
    <property type="entry name" value="EAL_dom"/>
</dbReference>
<dbReference type="SMART" id="SM00052">
    <property type="entry name" value="EAL"/>
    <property type="match status" value="1"/>
</dbReference>
<dbReference type="SUPFAM" id="SSF141868">
    <property type="entry name" value="EAL domain-like"/>
    <property type="match status" value="1"/>
</dbReference>
<proteinExistence type="predicted"/>
<dbReference type="InterPro" id="IPR029787">
    <property type="entry name" value="Nucleotide_cyclase"/>
</dbReference>
<dbReference type="PANTHER" id="PTHR44757">
    <property type="entry name" value="DIGUANYLATE CYCLASE DGCP"/>
    <property type="match status" value="1"/>
</dbReference>
<feature type="domain" description="PAS" evidence="1">
    <location>
        <begin position="23"/>
        <end position="93"/>
    </location>
</feature>
<feature type="domain" description="GGDEF" evidence="4">
    <location>
        <begin position="180"/>
        <end position="312"/>
    </location>
</feature>
<dbReference type="CDD" id="cd01948">
    <property type="entry name" value="EAL"/>
    <property type="match status" value="1"/>
</dbReference>
<dbReference type="RefSeq" id="WP_114592148.1">
    <property type="nucleotide sequence ID" value="NZ_CAXIBR010000062.1"/>
</dbReference>
<protein>
    <submittedName>
        <fullName evidence="5">Diguanylate cyclase/phosphodiesterase (GGDEF &amp; EAL domains) with PAS/PAC sensor(S)</fullName>
    </submittedName>
</protein>
<accession>A0A346XZP6</accession>
<dbReference type="Pfam" id="PF00563">
    <property type="entry name" value="EAL"/>
    <property type="match status" value="1"/>
</dbReference>
<dbReference type="PROSITE" id="PS50883">
    <property type="entry name" value="EAL"/>
    <property type="match status" value="1"/>
</dbReference>
<dbReference type="InterPro" id="IPR000160">
    <property type="entry name" value="GGDEF_dom"/>
</dbReference>
<dbReference type="PROSITE" id="PS50887">
    <property type="entry name" value="GGDEF"/>
    <property type="match status" value="1"/>
</dbReference>
<dbReference type="SUPFAM" id="SSF55785">
    <property type="entry name" value="PYP-like sensor domain (PAS domain)"/>
    <property type="match status" value="1"/>
</dbReference>
<dbReference type="Pfam" id="PF08448">
    <property type="entry name" value="PAS_4"/>
    <property type="match status" value="1"/>
</dbReference>
<feature type="domain" description="EAL" evidence="3">
    <location>
        <begin position="321"/>
        <end position="573"/>
    </location>
</feature>
<dbReference type="AlphaFoldDB" id="A0A346XZP6"/>
<sequence length="573" mass="62040">MPPPDAHHDAPAHDERQDALHDAEERFRLAFEMAPTGNAILQPDGRLIRVNASLGTMLGTDGSALLQRRITEVVRAEDRDRLQQFLDEVVAGPGPVRVQLRLAHGSGRPVHVVVTASAVHDSGGAATCVIAQIEDVTARKLAQAALTHQATHDPLTTLPNRTLLLDRLGQALERSRRNGGHIALLFCDVDRFKRINDSLGHEVGDQLLVEIARRLRTSIRGADTAGRLSGDEFLVICEELGRESDAIRLAERVRAITDEPIAVAGHSLAVTLSIGVAHAGPNDQPAALLRRADTAMYEAKERGRGRVEVFDETLRERARARLQLETELRTAVDGDQLRLHHQPIVDLSTGDIVGREALVRWQHPVEGLLAPGAFLDVAEESDLIVDLGSWVLDEACRQGRLLTASSTRTHVAINVSARQLGRPDFRRRVENALATSGLGHGQLILELTETSLLKAAKSTLADVDALNRAGVRLAVDDFGTGYSSLTYLQKLPVGVVKIDRSFVADITTDAKRRAIAKAVISLGQALQLDVIAEGVEDAEQAAVLADMGCRQAQGYLFGRPTPFEHLVGTTTGS</sequence>
<dbReference type="FunFam" id="3.30.70.270:FF:000001">
    <property type="entry name" value="Diguanylate cyclase domain protein"/>
    <property type="match status" value="1"/>
</dbReference>
<dbReference type="InterPro" id="IPR000014">
    <property type="entry name" value="PAS"/>
</dbReference>
<dbReference type="SMART" id="SM00267">
    <property type="entry name" value="GGDEF"/>
    <property type="match status" value="1"/>
</dbReference>
<dbReference type="EMBL" id="CP031165">
    <property type="protein sequence ID" value="AXV07693.1"/>
    <property type="molecule type" value="Genomic_DNA"/>
</dbReference>
<dbReference type="PROSITE" id="PS50113">
    <property type="entry name" value="PAC"/>
    <property type="match status" value="1"/>
</dbReference>
<organism evidence="5 6">
    <name type="scientific">Euzebya pacifica</name>
    <dbReference type="NCBI Taxonomy" id="1608957"/>
    <lineage>
        <taxon>Bacteria</taxon>
        <taxon>Bacillati</taxon>
        <taxon>Actinomycetota</taxon>
        <taxon>Nitriliruptoria</taxon>
        <taxon>Euzebyales</taxon>
    </lineage>
</organism>
<evidence type="ECO:0000259" key="1">
    <source>
        <dbReference type="PROSITE" id="PS50112"/>
    </source>
</evidence>
<evidence type="ECO:0000313" key="6">
    <source>
        <dbReference type="Proteomes" id="UP000264006"/>
    </source>
</evidence>
<dbReference type="InterPro" id="IPR001610">
    <property type="entry name" value="PAC"/>
</dbReference>
<dbReference type="Pfam" id="PF00990">
    <property type="entry name" value="GGDEF"/>
    <property type="match status" value="1"/>
</dbReference>
<dbReference type="Gene3D" id="3.20.20.450">
    <property type="entry name" value="EAL domain"/>
    <property type="match status" value="1"/>
</dbReference>
<evidence type="ECO:0000313" key="5">
    <source>
        <dbReference type="EMBL" id="AXV07693.1"/>
    </source>
</evidence>
<dbReference type="PROSITE" id="PS50112">
    <property type="entry name" value="PAS"/>
    <property type="match status" value="1"/>
</dbReference>
<dbReference type="SMART" id="SM00086">
    <property type="entry name" value="PAC"/>
    <property type="match status" value="1"/>
</dbReference>
<dbReference type="InterPro" id="IPR035965">
    <property type="entry name" value="PAS-like_dom_sf"/>
</dbReference>
<dbReference type="Gene3D" id="3.30.450.20">
    <property type="entry name" value="PAS domain"/>
    <property type="match status" value="1"/>
</dbReference>
<evidence type="ECO:0000259" key="2">
    <source>
        <dbReference type="PROSITE" id="PS50113"/>
    </source>
</evidence>
<keyword evidence="6" id="KW-1185">Reference proteome</keyword>
<dbReference type="InterPro" id="IPR052155">
    <property type="entry name" value="Biofilm_reg_signaling"/>
</dbReference>
<dbReference type="InterPro" id="IPR035919">
    <property type="entry name" value="EAL_sf"/>
</dbReference>
<reference evidence="5 6" key="1">
    <citation type="submission" date="2018-09" db="EMBL/GenBank/DDBJ databases">
        <title>Complete genome sequence of Euzebya sp. DY32-46 isolated from seawater of Pacific Ocean.</title>
        <authorList>
            <person name="Xu L."/>
            <person name="Wu Y.-H."/>
            <person name="Xu X.-W."/>
        </authorList>
    </citation>
    <scope>NUCLEOTIDE SEQUENCE [LARGE SCALE GENOMIC DNA]</scope>
    <source>
        <strain evidence="5 6">DY32-46</strain>
    </source>
</reference>
<evidence type="ECO:0000259" key="4">
    <source>
        <dbReference type="PROSITE" id="PS50887"/>
    </source>
</evidence>
<feature type="domain" description="PAC" evidence="2">
    <location>
        <begin position="96"/>
        <end position="148"/>
    </location>
</feature>
<dbReference type="PANTHER" id="PTHR44757:SF2">
    <property type="entry name" value="BIOFILM ARCHITECTURE MAINTENANCE PROTEIN MBAA"/>
    <property type="match status" value="1"/>
</dbReference>
<dbReference type="OrthoDB" id="23692at2"/>
<dbReference type="Proteomes" id="UP000264006">
    <property type="component" value="Chromosome"/>
</dbReference>
<dbReference type="CDD" id="cd00130">
    <property type="entry name" value="PAS"/>
    <property type="match status" value="1"/>
</dbReference>
<dbReference type="SUPFAM" id="SSF55073">
    <property type="entry name" value="Nucleotide cyclase"/>
    <property type="match status" value="1"/>
</dbReference>
<dbReference type="CDD" id="cd01949">
    <property type="entry name" value="GGDEF"/>
    <property type="match status" value="1"/>
</dbReference>
<dbReference type="InterPro" id="IPR000700">
    <property type="entry name" value="PAS-assoc_C"/>
</dbReference>
<dbReference type="KEGG" id="euz:DVS28_a3014"/>
<dbReference type="SMART" id="SM00091">
    <property type="entry name" value="PAS"/>
    <property type="match status" value="1"/>
</dbReference>
<name>A0A346XZP6_9ACTN</name>
<gene>
    <name evidence="5" type="ORF">DVS28_a3014</name>
</gene>
<evidence type="ECO:0000259" key="3">
    <source>
        <dbReference type="PROSITE" id="PS50883"/>
    </source>
</evidence>
<dbReference type="Gene3D" id="3.30.70.270">
    <property type="match status" value="1"/>
</dbReference>